<dbReference type="AlphaFoldDB" id="A0A1M6L3W7"/>
<dbReference type="EMBL" id="FRAJ01000003">
    <property type="protein sequence ID" value="SHJ65911.1"/>
    <property type="molecule type" value="Genomic_DNA"/>
</dbReference>
<comment type="similarity">
    <text evidence="1 5">Belongs to the pseudouridine synthase RsuA family.</text>
</comment>
<organism evidence="7 8">
    <name type="scientific">Caminicella sporogenes DSM 14501</name>
    <dbReference type="NCBI Taxonomy" id="1121266"/>
    <lineage>
        <taxon>Bacteria</taxon>
        <taxon>Bacillati</taxon>
        <taxon>Bacillota</taxon>
        <taxon>Clostridia</taxon>
        <taxon>Peptostreptococcales</taxon>
        <taxon>Caminicellaceae</taxon>
        <taxon>Caminicella</taxon>
    </lineage>
</organism>
<evidence type="ECO:0000256" key="2">
    <source>
        <dbReference type="ARBA" id="ARBA00022884"/>
    </source>
</evidence>
<proteinExistence type="inferred from homology"/>
<dbReference type="PROSITE" id="PS01149">
    <property type="entry name" value="PSI_RSU"/>
    <property type="match status" value="1"/>
</dbReference>
<dbReference type="InterPro" id="IPR042092">
    <property type="entry name" value="PsdUridine_s_RsuA/RluB/E/F_cat"/>
</dbReference>
<evidence type="ECO:0000256" key="4">
    <source>
        <dbReference type="PROSITE-ProRule" id="PRU00182"/>
    </source>
</evidence>
<dbReference type="InterPro" id="IPR020094">
    <property type="entry name" value="TruA/RsuA/RluB/E/F_N"/>
</dbReference>
<evidence type="ECO:0000259" key="6">
    <source>
        <dbReference type="SMART" id="SM00363"/>
    </source>
</evidence>
<sequence length="235" mass="26828">MRLQKYIAMAGIASRRKAEEYIKQGKVKVNGKIVTEMGVKIDPDKDEVYFNGKKVFIQDKKIYIMLNKPEGYVTTLSDEFNRPKVIDLISGIDERIYPIGRLDYNTSGLLLLTNDGDLTNKLTHPKNHIDKIYIAKIKGIITAEKMKKFCSGIDIGGYITAPANIKLIEKYKKNCLVKIIIHEGKNRQIRRMMDILGHPVITLKRIAIGKLSLGNLKKGSWRYLSEKEVNYLKSI</sequence>
<dbReference type="InterPro" id="IPR006145">
    <property type="entry name" value="PsdUridine_synth_RsuA/RluA"/>
</dbReference>
<evidence type="ECO:0000313" key="7">
    <source>
        <dbReference type="EMBL" id="SHJ65911.1"/>
    </source>
</evidence>
<gene>
    <name evidence="7" type="ORF">SAMN02745883_00063</name>
</gene>
<protein>
    <recommendedName>
        <fullName evidence="5">Pseudouridine synthase</fullName>
        <ecNumber evidence="5">5.4.99.-</ecNumber>
    </recommendedName>
</protein>
<dbReference type="STRING" id="1121266.SAMN02745883_00063"/>
<dbReference type="Gene3D" id="3.30.70.580">
    <property type="entry name" value="Pseudouridine synthase I, catalytic domain, N-terminal subdomain"/>
    <property type="match status" value="1"/>
</dbReference>
<reference evidence="7 8" key="1">
    <citation type="submission" date="2016-11" db="EMBL/GenBank/DDBJ databases">
        <authorList>
            <person name="Jaros S."/>
            <person name="Januszkiewicz K."/>
            <person name="Wedrychowicz H."/>
        </authorList>
    </citation>
    <scope>NUCLEOTIDE SEQUENCE [LARGE SCALE GENOMIC DNA]</scope>
    <source>
        <strain evidence="7 8">DSM 14501</strain>
    </source>
</reference>
<dbReference type="SMART" id="SM00363">
    <property type="entry name" value="S4"/>
    <property type="match status" value="1"/>
</dbReference>
<dbReference type="SUPFAM" id="SSF55120">
    <property type="entry name" value="Pseudouridine synthase"/>
    <property type="match status" value="1"/>
</dbReference>
<dbReference type="InterPro" id="IPR000748">
    <property type="entry name" value="PsdUridine_synth_RsuA/RluB/E/F"/>
</dbReference>
<dbReference type="FunFam" id="3.30.70.1560:FF:000001">
    <property type="entry name" value="Pseudouridine synthase"/>
    <property type="match status" value="1"/>
</dbReference>
<accession>A0A1M6L3W7</accession>
<dbReference type="Pfam" id="PF01479">
    <property type="entry name" value="S4"/>
    <property type="match status" value="1"/>
</dbReference>
<dbReference type="Proteomes" id="UP000184082">
    <property type="component" value="Unassembled WGS sequence"/>
</dbReference>
<dbReference type="PROSITE" id="PS50889">
    <property type="entry name" value="S4"/>
    <property type="match status" value="1"/>
</dbReference>
<dbReference type="EC" id="5.4.99.-" evidence="5"/>
<dbReference type="RefSeq" id="WP_242945005.1">
    <property type="nucleotide sequence ID" value="NZ_FRAJ01000003.1"/>
</dbReference>
<feature type="domain" description="RNA-binding S4" evidence="6">
    <location>
        <begin position="1"/>
        <end position="62"/>
    </location>
</feature>
<dbReference type="Pfam" id="PF00849">
    <property type="entry name" value="PseudoU_synth_2"/>
    <property type="match status" value="1"/>
</dbReference>
<evidence type="ECO:0000313" key="8">
    <source>
        <dbReference type="Proteomes" id="UP000184082"/>
    </source>
</evidence>
<dbReference type="InterPro" id="IPR002942">
    <property type="entry name" value="S4_RNA-bd"/>
</dbReference>
<evidence type="ECO:0000256" key="5">
    <source>
        <dbReference type="RuleBase" id="RU003887"/>
    </source>
</evidence>
<dbReference type="SUPFAM" id="SSF55174">
    <property type="entry name" value="Alpha-L RNA-binding motif"/>
    <property type="match status" value="1"/>
</dbReference>
<dbReference type="PANTHER" id="PTHR47683:SF2">
    <property type="entry name" value="RNA-BINDING S4 DOMAIN-CONTAINING PROTEIN"/>
    <property type="match status" value="1"/>
</dbReference>
<dbReference type="CDD" id="cd00165">
    <property type="entry name" value="S4"/>
    <property type="match status" value="1"/>
</dbReference>
<keyword evidence="2 4" id="KW-0694">RNA-binding</keyword>
<dbReference type="CDD" id="cd02870">
    <property type="entry name" value="PseudoU_synth_RsuA_like"/>
    <property type="match status" value="1"/>
</dbReference>
<dbReference type="GO" id="GO:0005829">
    <property type="term" value="C:cytosol"/>
    <property type="evidence" value="ECO:0007669"/>
    <property type="project" value="UniProtKB-ARBA"/>
</dbReference>
<dbReference type="Gene3D" id="3.30.70.1560">
    <property type="entry name" value="Alpha-L RNA-binding motif"/>
    <property type="match status" value="1"/>
</dbReference>
<keyword evidence="8" id="KW-1185">Reference proteome</keyword>
<dbReference type="InterPro" id="IPR018496">
    <property type="entry name" value="PsdUridine_synth_RsuA/RluB_CS"/>
</dbReference>
<evidence type="ECO:0000256" key="1">
    <source>
        <dbReference type="ARBA" id="ARBA00008348"/>
    </source>
</evidence>
<dbReference type="InterPro" id="IPR036986">
    <property type="entry name" value="S4_RNA-bd_sf"/>
</dbReference>
<dbReference type="NCBIfam" id="TIGR00093">
    <property type="entry name" value="pseudouridine synthase"/>
    <property type="match status" value="1"/>
</dbReference>
<dbReference type="GO" id="GO:0003723">
    <property type="term" value="F:RNA binding"/>
    <property type="evidence" value="ECO:0007669"/>
    <property type="project" value="UniProtKB-KW"/>
</dbReference>
<dbReference type="InterPro" id="IPR050343">
    <property type="entry name" value="RsuA_PseudoU_synthase"/>
</dbReference>
<dbReference type="GO" id="GO:0000455">
    <property type="term" value="P:enzyme-directed rRNA pseudouridine synthesis"/>
    <property type="evidence" value="ECO:0007669"/>
    <property type="project" value="UniProtKB-ARBA"/>
</dbReference>
<dbReference type="InterPro" id="IPR020103">
    <property type="entry name" value="PsdUridine_synth_cat_dom_sf"/>
</dbReference>
<evidence type="ECO:0000256" key="3">
    <source>
        <dbReference type="ARBA" id="ARBA00023235"/>
    </source>
</evidence>
<keyword evidence="3 5" id="KW-0413">Isomerase</keyword>
<dbReference type="GO" id="GO:0120159">
    <property type="term" value="F:rRNA pseudouridine synthase activity"/>
    <property type="evidence" value="ECO:0007669"/>
    <property type="project" value="UniProtKB-ARBA"/>
</dbReference>
<dbReference type="PANTHER" id="PTHR47683">
    <property type="entry name" value="PSEUDOURIDINE SYNTHASE FAMILY PROTEIN-RELATED"/>
    <property type="match status" value="1"/>
</dbReference>
<name>A0A1M6L3W7_9FIRM</name>
<dbReference type="Gene3D" id="3.10.290.10">
    <property type="entry name" value="RNA-binding S4 domain"/>
    <property type="match status" value="1"/>
</dbReference>
<dbReference type="FunFam" id="3.10.290.10:FF:000003">
    <property type="entry name" value="Pseudouridine synthase"/>
    <property type="match status" value="1"/>
</dbReference>